<comment type="subcellular location">
    <subcellularLocation>
        <location evidence="1">Membrane</location>
        <topology evidence="1">Multi-pass membrane protein</topology>
    </subcellularLocation>
</comment>
<evidence type="ECO:0000313" key="7">
    <source>
        <dbReference type="EMBL" id="EEQ99597.1"/>
    </source>
</evidence>
<proteinExistence type="predicted"/>
<organism evidence="8">
    <name type="scientific">Perkinsus marinus (strain ATCC 50983 / TXsc)</name>
    <dbReference type="NCBI Taxonomy" id="423536"/>
    <lineage>
        <taxon>Eukaryota</taxon>
        <taxon>Sar</taxon>
        <taxon>Alveolata</taxon>
        <taxon>Perkinsozoa</taxon>
        <taxon>Perkinsea</taxon>
        <taxon>Perkinsida</taxon>
        <taxon>Perkinsidae</taxon>
        <taxon>Perkinsus</taxon>
    </lineage>
</organism>
<keyword evidence="3 5" id="KW-1133">Transmembrane helix</keyword>
<dbReference type="EMBL" id="GG685498">
    <property type="protein sequence ID" value="EEQ99597.1"/>
    <property type="molecule type" value="Genomic_DNA"/>
</dbReference>
<evidence type="ECO:0000256" key="3">
    <source>
        <dbReference type="ARBA" id="ARBA00022989"/>
    </source>
</evidence>
<accession>C5LUJ5</accession>
<evidence type="ECO:0000313" key="8">
    <source>
        <dbReference type="Proteomes" id="UP000007800"/>
    </source>
</evidence>
<dbReference type="RefSeq" id="XP_002766880.1">
    <property type="nucleotide sequence ID" value="XM_002766834.1"/>
</dbReference>
<name>C5LUJ5_PERM5</name>
<dbReference type="GO" id="GO:0015179">
    <property type="term" value="F:L-amino acid transmembrane transporter activity"/>
    <property type="evidence" value="ECO:0007669"/>
    <property type="project" value="TreeGrafter"/>
</dbReference>
<dbReference type="InterPro" id="IPR013057">
    <property type="entry name" value="AA_transpt_TM"/>
</dbReference>
<dbReference type="InParanoid" id="C5LUJ5"/>
<gene>
    <name evidence="7" type="ORF">Pmar_PMAR022815</name>
</gene>
<feature type="transmembrane region" description="Helical" evidence="5">
    <location>
        <begin position="28"/>
        <end position="48"/>
    </location>
</feature>
<evidence type="ECO:0000256" key="1">
    <source>
        <dbReference type="ARBA" id="ARBA00004141"/>
    </source>
</evidence>
<dbReference type="PANTHER" id="PTHR22950:SF702">
    <property type="entry name" value="AMINO ACID TRANSPORTER PROTEIN"/>
    <property type="match status" value="1"/>
</dbReference>
<keyword evidence="4 5" id="KW-0472">Membrane</keyword>
<evidence type="ECO:0000259" key="6">
    <source>
        <dbReference type="Pfam" id="PF01490"/>
    </source>
</evidence>
<evidence type="ECO:0000256" key="4">
    <source>
        <dbReference type="ARBA" id="ARBA00023136"/>
    </source>
</evidence>
<dbReference type="Proteomes" id="UP000007800">
    <property type="component" value="Unassembled WGS sequence"/>
</dbReference>
<keyword evidence="8" id="KW-1185">Reference proteome</keyword>
<dbReference type="OrthoDB" id="438545at2759"/>
<dbReference type="PANTHER" id="PTHR22950">
    <property type="entry name" value="AMINO ACID TRANSPORTER"/>
    <property type="match status" value="1"/>
</dbReference>
<reference evidence="7 8" key="1">
    <citation type="submission" date="2008-07" db="EMBL/GenBank/DDBJ databases">
        <authorList>
            <person name="El-Sayed N."/>
            <person name="Caler E."/>
            <person name="Inman J."/>
            <person name="Amedeo P."/>
            <person name="Hass B."/>
            <person name="Wortman J."/>
        </authorList>
    </citation>
    <scope>NUCLEOTIDE SEQUENCE [LARGE SCALE GENOMIC DNA]</scope>
    <source>
        <strain evidence="8">ATCC 50983 / TXsc</strain>
    </source>
</reference>
<sequence>MSKLLIKHGVFSSPVNTVSTYLWPSRGFTGVISAASAYIFAYVCQVNVPHIYSEMHPSNEKHLRHVSFASVVLCFVVYVAVGTCGFLTYGSITKASVVQSIREDFLHGNSFVTVAFIFMGIAVLAASPLNIYPLRAAMIDTIKGITGRTKLNR</sequence>
<dbReference type="Pfam" id="PF01490">
    <property type="entry name" value="Aa_trans"/>
    <property type="match status" value="1"/>
</dbReference>
<feature type="transmembrane region" description="Helical" evidence="5">
    <location>
        <begin position="68"/>
        <end position="90"/>
    </location>
</feature>
<evidence type="ECO:0000256" key="2">
    <source>
        <dbReference type="ARBA" id="ARBA00022692"/>
    </source>
</evidence>
<dbReference type="GeneID" id="9051362"/>
<dbReference type="GO" id="GO:0016020">
    <property type="term" value="C:membrane"/>
    <property type="evidence" value="ECO:0007669"/>
    <property type="project" value="UniProtKB-SubCell"/>
</dbReference>
<feature type="transmembrane region" description="Helical" evidence="5">
    <location>
        <begin position="110"/>
        <end position="132"/>
    </location>
</feature>
<evidence type="ECO:0000256" key="5">
    <source>
        <dbReference type="SAM" id="Phobius"/>
    </source>
</evidence>
<keyword evidence="2 5" id="KW-0812">Transmembrane</keyword>
<protein>
    <submittedName>
        <fullName evidence="7">Amino acid transporter, putative</fullName>
    </submittedName>
</protein>
<dbReference type="AlphaFoldDB" id="C5LUJ5"/>
<feature type="domain" description="Amino acid transporter transmembrane" evidence="6">
    <location>
        <begin position="9"/>
        <end position="139"/>
    </location>
</feature>